<dbReference type="InterPro" id="IPR000326">
    <property type="entry name" value="PAP2/HPO"/>
</dbReference>
<evidence type="ECO:0000313" key="4">
    <source>
        <dbReference type="Proteomes" id="UP000091926"/>
    </source>
</evidence>
<feature type="transmembrane region" description="Helical" evidence="1">
    <location>
        <begin position="188"/>
        <end position="210"/>
    </location>
</feature>
<keyword evidence="1" id="KW-0472">Membrane</keyword>
<name>A0A193G9M1_9BORD</name>
<feature type="transmembrane region" description="Helical" evidence="1">
    <location>
        <begin position="102"/>
        <end position="120"/>
    </location>
</feature>
<evidence type="ECO:0000259" key="2">
    <source>
        <dbReference type="Pfam" id="PF01569"/>
    </source>
</evidence>
<dbReference type="EMBL" id="CP016172">
    <property type="protein sequence ID" value="ANN76176.1"/>
    <property type="molecule type" value="Genomic_DNA"/>
</dbReference>
<feature type="transmembrane region" description="Helical" evidence="1">
    <location>
        <begin position="162"/>
        <end position="181"/>
    </location>
</feature>
<dbReference type="InterPro" id="IPR036938">
    <property type="entry name" value="PAP2/HPO_sf"/>
</dbReference>
<dbReference type="OrthoDB" id="7348799at2"/>
<accession>A0A193G9M1</accession>
<feature type="transmembrane region" description="Helical" evidence="1">
    <location>
        <begin position="16"/>
        <end position="35"/>
    </location>
</feature>
<evidence type="ECO:0000256" key="1">
    <source>
        <dbReference type="SAM" id="Phobius"/>
    </source>
</evidence>
<proteinExistence type="predicted"/>
<reference evidence="3 4" key="1">
    <citation type="submission" date="2016-06" db="EMBL/GenBank/DDBJ databases">
        <title>Complete genome sequences of Bordetella bronchialis and Bordetella flabilis.</title>
        <authorList>
            <person name="LiPuma J.J."/>
            <person name="Spilker T."/>
        </authorList>
    </citation>
    <scope>NUCLEOTIDE SEQUENCE [LARGE SCALE GENOMIC DNA]</scope>
    <source>
        <strain evidence="3 4">AU10664</strain>
    </source>
</reference>
<feature type="transmembrane region" description="Helical" evidence="1">
    <location>
        <begin position="216"/>
        <end position="235"/>
    </location>
</feature>
<dbReference type="STRING" id="463014.BAU07_02725"/>
<dbReference type="CDD" id="cd03396">
    <property type="entry name" value="PAP2_like_6"/>
    <property type="match status" value="1"/>
</dbReference>
<keyword evidence="1" id="KW-1133">Transmembrane helix</keyword>
<dbReference type="RefSeq" id="WP_066653857.1">
    <property type="nucleotide sequence ID" value="NZ_CBCSCL010000026.1"/>
</dbReference>
<dbReference type="Gene3D" id="1.20.144.10">
    <property type="entry name" value="Phosphatidic acid phosphatase type 2/haloperoxidase"/>
    <property type="match status" value="1"/>
</dbReference>
<keyword evidence="4" id="KW-1185">Reference proteome</keyword>
<keyword evidence="1" id="KW-0812">Transmembrane</keyword>
<feature type="domain" description="Phosphatidic acid phosphatase type 2/haloperoxidase" evidence="2">
    <location>
        <begin position="106"/>
        <end position="237"/>
    </location>
</feature>
<dbReference type="AlphaFoldDB" id="A0A193G9M1"/>
<dbReference type="SUPFAM" id="SSF48317">
    <property type="entry name" value="Acid phosphatase/Vanadium-dependent haloperoxidase"/>
    <property type="match status" value="1"/>
</dbReference>
<sequence length="245" mass="26532">MHTTAATAGREGAIRAHTYLCTHVIGITLLLALLAEVAHQSGLDLAVSRLFFDAQANGFPWRASRLLEMLGHRMVLVLPVAVAVGAMAAAVSSHWFPALKPWRGTLWAIALTCGLGQVIISQLKHHTALPRPYDLSMFGGYASYPAHFWARSRQEAGGALPSNHAGAGYAMLSLYFAGWALGRPAWRWGGLAVGIAAGLLFSMVRIMQGAHFLSQTLWSACVMWAVASILFYGVITRRRHASVDR</sequence>
<dbReference type="Proteomes" id="UP000091926">
    <property type="component" value="Chromosome"/>
</dbReference>
<gene>
    <name evidence="3" type="ORF">BAU07_02725</name>
</gene>
<dbReference type="KEGG" id="bfz:BAU07_02725"/>
<organism evidence="3 4">
    <name type="scientific">Bordetella flabilis</name>
    <dbReference type="NCBI Taxonomy" id="463014"/>
    <lineage>
        <taxon>Bacteria</taxon>
        <taxon>Pseudomonadati</taxon>
        <taxon>Pseudomonadota</taxon>
        <taxon>Betaproteobacteria</taxon>
        <taxon>Burkholderiales</taxon>
        <taxon>Alcaligenaceae</taxon>
        <taxon>Bordetella</taxon>
    </lineage>
</organism>
<evidence type="ECO:0000313" key="3">
    <source>
        <dbReference type="EMBL" id="ANN76176.1"/>
    </source>
</evidence>
<protein>
    <submittedName>
        <fullName evidence="3">Acid phosphatase</fullName>
    </submittedName>
</protein>
<feature type="transmembrane region" description="Helical" evidence="1">
    <location>
        <begin position="75"/>
        <end position="96"/>
    </location>
</feature>
<dbReference type="Pfam" id="PF01569">
    <property type="entry name" value="PAP2"/>
    <property type="match status" value="1"/>
</dbReference>